<dbReference type="AlphaFoldDB" id="V5SH46"/>
<dbReference type="FunFam" id="2.30.30.30:FF:000004">
    <property type="entry name" value="50S ribosomal protein L24"/>
    <property type="match status" value="1"/>
</dbReference>
<dbReference type="PATRIC" id="fig|1029756.8.peg.2920"/>
<comment type="similarity">
    <text evidence="1 8 9">Belongs to the universal ribosomal protein uL24 family.</text>
</comment>
<dbReference type="Pfam" id="PF00467">
    <property type="entry name" value="KOW"/>
    <property type="match status" value="1"/>
</dbReference>
<dbReference type="SMART" id="SM00739">
    <property type="entry name" value="KOW"/>
    <property type="match status" value="1"/>
</dbReference>
<dbReference type="CDD" id="cd06089">
    <property type="entry name" value="KOW_RPL26"/>
    <property type="match status" value="1"/>
</dbReference>
<keyword evidence="4 8" id="KW-0689">Ribosomal protein</keyword>
<dbReference type="InterPro" id="IPR003256">
    <property type="entry name" value="Ribosomal_uL24"/>
</dbReference>
<keyword evidence="3 8" id="KW-0694">RNA-binding</keyword>
<evidence type="ECO:0000256" key="9">
    <source>
        <dbReference type="RuleBase" id="RU003477"/>
    </source>
</evidence>
<dbReference type="HOGENOM" id="CLU_093315_2_2_5"/>
<evidence type="ECO:0000256" key="8">
    <source>
        <dbReference type="HAMAP-Rule" id="MF_01326"/>
    </source>
</evidence>
<organism evidence="11 12">
    <name type="scientific">Hyphomicrobium nitrativorans NL23</name>
    <dbReference type="NCBI Taxonomy" id="1029756"/>
    <lineage>
        <taxon>Bacteria</taxon>
        <taxon>Pseudomonadati</taxon>
        <taxon>Pseudomonadota</taxon>
        <taxon>Alphaproteobacteria</taxon>
        <taxon>Hyphomicrobiales</taxon>
        <taxon>Hyphomicrobiaceae</taxon>
        <taxon>Hyphomicrobium</taxon>
    </lineage>
</organism>
<dbReference type="Proteomes" id="UP000018542">
    <property type="component" value="Chromosome"/>
</dbReference>
<dbReference type="GO" id="GO:0019843">
    <property type="term" value="F:rRNA binding"/>
    <property type="evidence" value="ECO:0007669"/>
    <property type="project" value="UniProtKB-UniRule"/>
</dbReference>
<dbReference type="GO" id="GO:0005840">
    <property type="term" value="C:ribosome"/>
    <property type="evidence" value="ECO:0007669"/>
    <property type="project" value="UniProtKB-KW"/>
</dbReference>
<dbReference type="HAMAP" id="MF_01326_B">
    <property type="entry name" value="Ribosomal_uL24_B"/>
    <property type="match status" value="1"/>
</dbReference>
<evidence type="ECO:0000256" key="1">
    <source>
        <dbReference type="ARBA" id="ARBA00010618"/>
    </source>
</evidence>
<keyword evidence="12" id="KW-1185">Reference proteome</keyword>
<dbReference type="InterPro" id="IPR005824">
    <property type="entry name" value="KOW"/>
</dbReference>
<dbReference type="GO" id="GO:1990904">
    <property type="term" value="C:ribonucleoprotein complex"/>
    <property type="evidence" value="ECO:0007669"/>
    <property type="project" value="UniProtKB-KW"/>
</dbReference>
<evidence type="ECO:0000256" key="7">
    <source>
        <dbReference type="ARBA" id="ARBA00058688"/>
    </source>
</evidence>
<name>V5SH46_9HYPH</name>
<dbReference type="EMBL" id="CP006912">
    <property type="protein sequence ID" value="AHB49284.1"/>
    <property type="molecule type" value="Genomic_DNA"/>
</dbReference>
<evidence type="ECO:0000313" key="12">
    <source>
        <dbReference type="Proteomes" id="UP000018542"/>
    </source>
</evidence>
<dbReference type="InterPro" id="IPR008991">
    <property type="entry name" value="Translation_prot_SH3-like_sf"/>
</dbReference>
<reference evidence="11 12" key="1">
    <citation type="journal article" date="2014" name="Genome Announc.">
        <title>Complete Genome Sequence of Hyphomicrobium nitrativorans Strain NL23, a Denitrifying Bacterium Isolated from Biofilm of a Methanol-Fed Denitrification System Treating Seawater at the Montreal Biodome.</title>
        <authorList>
            <person name="Martineau C."/>
            <person name="Villeneuve C."/>
            <person name="Mauffrey F."/>
            <person name="Villemur R."/>
        </authorList>
    </citation>
    <scope>NUCLEOTIDE SEQUENCE [LARGE SCALE GENOMIC DNA]</scope>
    <source>
        <strain evidence="11">NL23</strain>
    </source>
</reference>
<evidence type="ECO:0000256" key="6">
    <source>
        <dbReference type="ARBA" id="ARBA00035206"/>
    </source>
</evidence>
<feature type="domain" description="KOW" evidence="10">
    <location>
        <begin position="5"/>
        <end position="32"/>
    </location>
</feature>
<keyword evidence="2 8" id="KW-0699">rRNA-binding</keyword>
<evidence type="ECO:0000259" key="10">
    <source>
        <dbReference type="SMART" id="SM00739"/>
    </source>
</evidence>
<dbReference type="GO" id="GO:0006412">
    <property type="term" value="P:translation"/>
    <property type="evidence" value="ECO:0007669"/>
    <property type="project" value="UniProtKB-UniRule"/>
</dbReference>
<comment type="function">
    <text evidence="7 8">One of the proteins that surrounds the polypeptide exit tunnel on the outside of the subunit.</text>
</comment>
<dbReference type="SUPFAM" id="SSF50104">
    <property type="entry name" value="Translation proteins SH3-like domain"/>
    <property type="match status" value="1"/>
</dbReference>
<dbReference type="GO" id="GO:0003735">
    <property type="term" value="F:structural constituent of ribosome"/>
    <property type="evidence" value="ECO:0007669"/>
    <property type="project" value="InterPro"/>
</dbReference>
<evidence type="ECO:0000256" key="5">
    <source>
        <dbReference type="ARBA" id="ARBA00023274"/>
    </source>
</evidence>
<dbReference type="RefSeq" id="WP_023788126.1">
    <property type="nucleotide sequence ID" value="NC_022997.1"/>
</dbReference>
<comment type="subunit">
    <text evidence="8">Part of the 50S ribosomal subunit.</text>
</comment>
<evidence type="ECO:0000256" key="4">
    <source>
        <dbReference type="ARBA" id="ARBA00022980"/>
    </source>
</evidence>
<sequence length="108" mass="11903">MASLKIKKGDKVIVLTGRDKGKRGEVIQVRPKENRALVRGVNIVRRHQRQTASQEGGIVSKEAPIQISNLAIEDPVDGKPTRVGFRILEDGTKARVAKRSGELIPEKN</sequence>
<proteinExistence type="inferred from homology"/>
<dbReference type="PROSITE" id="PS01108">
    <property type="entry name" value="RIBOSOMAL_L24"/>
    <property type="match status" value="1"/>
</dbReference>
<dbReference type="InterPro" id="IPR041988">
    <property type="entry name" value="Ribosomal_uL24_KOW"/>
</dbReference>
<dbReference type="Pfam" id="PF17136">
    <property type="entry name" value="ribosomal_L24"/>
    <property type="match status" value="1"/>
</dbReference>
<dbReference type="InterPro" id="IPR014722">
    <property type="entry name" value="Rib_uL2_dom2"/>
</dbReference>
<evidence type="ECO:0000256" key="2">
    <source>
        <dbReference type="ARBA" id="ARBA00022730"/>
    </source>
</evidence>
<keyword evidence="5 8" id="KW-0687">Ribonucleoprotein</keyword>
<evidence type="ECO:0000313" key="11">
    <source>
        <dbReference type="EMBL" id="AHB49284.1"/>
    </source>
</evidence>
<dbReference type="Gene3D" id="2.30.30.30">
    <property type="match status" value="1"/>
</dbReference>
<comment type="function">
    <text evidence="8">One of two assembly initiator proteins, it binds directly to the 5'-end of the 23S rRNA, where it nucleates assembly of the 50S subunit.</text>
</comment>
<dbReference type="KEGG" id="hni:W911_14030"/>
<dbReference type="OrthoDB" id="9807419at2"/>
<dbReference type="STRING" id="1029756.W911_14030"/>
<protein>
    <recommendedName>
        <fullName evidence="6 8">Large ribosomal subunit protein uL24</fullName>
    </recommendedName>
</protein>
<evidence type="ECO:0000256" key="3">
    <source>
        <dbReference type="ARBA" id="ARBA00022884"/>
    </source>
</evidence>
<dbReference type="InterPro" id="IPR005825">
    <property type="entry name" value="Ribosomal_uL24_CS"/>
</dbReference>
<gene>
    <name evidence="8" type="primary">rplX</name>
    <name evidence="11" type="ORF">W911_14030</name>
</gene>
<dbReference type="InterPro" id="IPR057264">
    <property type="entry name" value="Ribosomal_uL24_C"/>
</dbReference>
<accession>V5SH46</accession>
<dbReference type="PANTHER" id="PTHR12903">
    <property type="entry name" value="MITOCHONDRIAL RIBOSOMAL PROTEIN L24"/>
    <property type="match status" value="1"/>
</dbReference>
<dbReference type="NCBIfam" id="TIGR01079">
    <property type="entry name" value="rplX_bact"/>
    <property type="match status" value="1"/>
</dbReference>